<accession>A0A2K3UYK4</accession>
<evidence type="ECO:0000256" key="2">
    <source>
        <dbReference type="ARBA" id="ARBA00022777"/>
    </source>
</evidence>
<evidence type="ECO:0000256" key="3">
    <source>
        <dbReference type="ARBA" id="ARBA00023012"/>
    </source>
</evidence>
<dbReference type="InterPro" id="IPR050482">
    <property type="entry name" value="Sensor_HK_TwoCompSys"/>
</dbReference>
<keyword evidence="4" id="KW-0175">Coiled coil</keyword>
<reference evidence="7 8" key="1">
    <citation type="submission" date="2018-01" db="EMBL/GenBank/DDBJ databases">
        <title>Deinococcus koreensis sp. nov., a radiation-resistant bacterium isolated from river water.</title>
        <authorList>
            <person name="Choi A."/>
        </authorList>
    </citation>
    <scope>NUCLEOTIDE SEQUENCE [LARGE SCALE GENOMIC DNA]</scope>
    <source>
        <strain evidence="7 8">SJW1-2</strain>
    </source>
</reference>
<dbReference type="GO" id="GO:0016020">
    <property type="term" value="C:membrane"/>
    <property type="evidence" value="ECO:0007669"/>
    <property type="project" value="InterPro"/>
</dbReference>
<proteinExistence type="predicted"/>
<feature type="transmembrane region" description="Helical" evidence="5">
    <location>
        <begin position="77"/>
        <end position="95"/>
    </location>
</feature>
<dbReference type="InterPro" id="IPR036890">
    <property type="entry name" value="HATPase_C_sf"/>
</dbReference>
<dbReference type="RefSeq" id="WP_103312056.1">
    <property type="nucleotide sequence ID" value="NZ_PPPD01000001.1"/>
</dbReference>
<evidence type="ECO:0000313" key="8">
    <source>
        <dbReference type="Proteomes" id="UP000236379"/>
    </source>
</evidence>
<comment type="caution">
    <text evidence="7">The sequence shown here is derived from an EMBL/GenBank/DDBJ whole genome shotgun (WGS) entry which is preliminary data.</text>
</comment>
<evidence type="ECO:0000313" key="7">
    <source>
        <dbReference type="EMBL" id="PNY81613.1"/>
    </source>
</evidence>
<dbReference type="Pfam" id="PF07730">
    <property type="entry name" value="HisKA_3"/>
    <property type="match status" value="1"/>
</dbReference>
<dbReference type="Gene3D" id="1.20.5.1930">
    <property type="match status" value="1"/>
</dbReference>
<sequence>MPVSPPASAVLPDFFRLRWPRRLFPARLPEVVVPPDEGALDEIRRVIRLTGLVLWGALSLHSLLVEPIRDHLQRAEVLRWGVADLAFLAVFLLTIQRPVTPGARRLSLHLIALQTVLALVANALLRGSSIQAGLLIVVAGQLGLLLPWRPAVGWVLAQSGTLLWVLLTHWKHDLDAWAFSTGYLCFQLFAVTTAQTAVREVQARQALAAVVEELQATRALLSEASRQAERLQISRELHDLLGHHLTALGMNLQVAAHQLPASPARDHVLTAQGVAQQLLGDVRTAVRGMRDTASCDFPQELGRIVAGTPLQVHLKLADDLHLTCPITSQVLLRSVQEILTNAARHARARQVWLDVQRDGQSVHLRAHDDGHGKEASRLRFGCGLNGMRERLESLGGSLAVQARPGRGLSLHATLPLRRLT</sequence>
<gene>
    <name evidence="7" type="ORF">CVO96_09710</name>
</gene>
<keyword evidence="2 7" id="KW-0418">Kinase</keyword>
<name>A0A2K3UYK4_9DEIO</name>
<feature type="transmembrane region" description="Helical" evidence="5">
    <location>
        <begin position="107"/>
        <end position="125"/>
    </location>
</feature>
<feature type="domain" description="Histidine kinase" evidence="6">
    <location>
        <begin position="331"/>
        <end position="418"/>
    </location>
</feature>
<keyword evidence="1" id="KW-0808">Transferase</keyword>
<dbReference type="GO" id="GO:0000155">
    <property type="term" value="F:phosphorelay sensor kinase activity"/>
    <property type="evidence" value="ECO:0007669"/>
    <property type="project" value="InterPro"/>
</dbReference>
<evidence type="ECO:0000256" key="4">
    <source>
        <dbReference type="SAM" id="Coils"/>
    </source>
</evidence>
<dbReference type="AlphaFoldDB" id="A0A2K3UYK4"/>
<dbReference type="Gene3D" id="3.30.565.10">
    <property type="entry name" value="Histidine kinase-like ATPase, C-terminal domain"/>
    <property type="match status" value="1"/>
</dbReference>
<dbReference type="GO" id="GO:0046983">
    <property type="term" value="F:protein dimerization activity"/>
    <property type="evidence" value="ECO:0007669"/>
    <property type="project" value="InterPro"/>
</dbReference>
<dbReference type="OrthoDB" id="9797605at2"/>
<keyword evidence="5" id="KW-1133">Transmembrane helix</keyword>
<dbReference type="InterPro" id="IPR011712">
    <property type="entry name" value="Sig_transdc_His_kin_sub3_dim/P"/>
</dbReference>
<dbReference type="PROSITE" id="PS50109">
    <property type="entry name" value="HIS_KIN"/>
    <property type="match status" value="1"/>
</dbReference>
<dbReference type="Pfam" id="PF02518">
    <property type="entry name" value="HATPase_c"/>
    <property type="match status" value="1"/>
</dbReference>
<dbReference type="PANTHER" id="PTHR24421:SF59">
    <property type="entry name" value="OXYGEN SENSOR HISTIDINE KINASE NREB"/>
    <property type="match status" value="1"/>
</dbReference>
<evidence type="ECO:0000259" key="6">
    <source>
        <dbReference type="PROSITE" id="PS50109"/>
    </source>
</evidence>
<protein>
    <submittedName>
        <fullName evidence="7">Sensor histidine kinase</fullName>
    </submittedName>
</protein>
<dbReference type="SUPFAM" id="SSF55874">
    <property type="entry name" value="ATPase domain of HSP90 chaperone/DNA topoisomerase II/histidine kinase"/>
    <property type="match status" value="1"/>
</dbReference>
<dbReference type="Proteomes" id="UP000236379">
    <property type="component" value="Unassembled WGS sequence"/>
</dbReference>
<dbReference type="InterPro" id="IPR003594">
    <property type="entry name" value="HATPase_dom"/>
</dbReference>
<feature type="transmembrane region" description="Helical" evidence="5">
    <location>
        <begin position="46"/>
        <end position="65"/>
    </location>
</feature>
<dbReference type="PANTHER" id="PTHR24421">
    <property type="entry name" value="NITRATE/NITRITE SENSOR PROTEIN NARX-RELATED"/>
    <property type="match status" value="1"/>
</dbReference>
<dbReference type="InterPro" id="IPR005467">
    <property type="entry name" value="His_kinase_dom"/>
</dbReference>
<keyword evidence="5" id="KW-0472">Membrane</keyword>
<dbReference type="EMBL" id="PPPD01000001">
    <property type="protein sequence ID" value="PNY81613.1"/>
    <property type="molecule type" value="Genomic_DNA"/>
</dbReference>
<feature type="transmembrane region" description="Helical" evidence="5">
    <location>
        <begin position="132"/>
        <end position="156"/>
    </location>
</feature>
<evidence type="ECO:0000256" key="1">
    <source>
        <dbReference type="ARBA" id="ARBA00022679"/>
    </source>
</evidence>
<organism evidence="7 8">
    <name type="scientific">Deinococcus koreensis</name>
    <dbReference type="NCBI Taxonomy" id="2054903"/>
    <lineage>
        <taxon>Bacteria</taxon>
        <taxon>Thermotogati</taxon>
        <taxon>Deinococcota</taxon>
        <taxon>Deinococci</taxon>
        <taxon>Deinococcales</taxon>
        <taxon>Deinococcaceae</taxon>
        <taxon>Deinococcus</taxon>
    </lineage>
</organism>
<evidence type="ECO:0000256" key="5">
    <source>
        <dbReference type="SAM" id="Phobius"/>
    </source>
</evidence>
<keyword evidence="5" id="KW-0812">Transmembrane</keyword>
<keyword evidence="3" id="KW-0902">Two-component regulatory system</keyword>
<feature type="coiled-coil region" evidence="4">
    <location>
        <begin position="207"/>
        <end position="234"/>
    </location>
</feature>
<dbReference type="CDD" id="cd16917">
    <property type="entry name" value="HATPase_UhpB-NarQ-NarX-like"/>
    <property type="match status" value="1"/>
</dbReference>
<keyword evidence="8" id="KW-1185">Reference proteome</keyword>
<feature type="transmembrane region" description="Helical" evidence="5">
    <location>
        <begin position="176"/>
        <end position="198"/>
    </location>
</feature>